<name>Q0TZZ2_PHANO</name>
<proteinExistence type="predicted"/>
<gene>
    <name evidence="2" type="ORF">SNOG_14838</name>
</gene>
<dbReference type="AlphaFoldDB" id="Q0TZZ2"/>
<dbReference type="KEGG" id="pno:SNOG_14838"/>
<accession>Q0TZZ2</accession>
<evidence type="ECO:0000313" key="2">
    <source>
        <dbReference type="EMBL" id="EAT77690.1"/>
    </source>
</evidence>
<dbReference type="RefSeq" id="XP_001805013.1">
    <property type="nucleotide sequence ID" value="XM_001804961.1"/>
</dbReference>
<dbReference type="EMBL" id="CH445358">
    <property type="protein sequence ID" value="EAT77690.1"/>
    <property type="molecule type" value="Genomic_DNA"/>
</dbReference>
<feature type="region of interest" description="Disordered" evidence="1">
    <location>
        <begin position="76"/>
        <end position="105"/>
    </location>
</feature>
<feature type="compositionally biased region" description="Polar residues" evidence="1">
    <location>
        <begin position="94"/>
        <end position="105"/>
    </location>
</feature>
<protein>
    <submittedName>
        <fullName evidence="2">Uncharacterized protein</fullName>
    </submittedName>
</protein>
<organism evidence="2 3">
    <name type="scientific">Phaeosphaeria nodorum (strain SN15 / ATCC MYA-4574 / FGSC 10173)</name>
    <name type="common">Glume blotch fungus</name>
    <name type="synonym">Parastagonospora nodorum</name>
    <dbReference type="NCBI Taxonomy" id="321614"/>
    <lineage>
        <taxon>Eukaryota</taxon>
        <taxon>Fungi</taxon>
        <taxon>Dikarya</taxon>
        <taxon>Ascomycota</taxon>
        <taxon>Pezizomycotina</taxon>
        <taxon>Dothideomycetes</taxon>
        <taxon>Pleosporomycetidae</taxon>
        <taxon>Pleosporales</taxon>
        <taxon>Pleosporineae</taxon>
        <taxon>Phaeosphaeriaceae</taxon>
        <taxon>Parastagonospora</taxon>
    </lineage>
</organism>
<evidence type="ECO:0000313" key="3">
    <source>
        <dbReference type="Proteomes" id="UP000001055"/>
    </source>
</evidence>
<reference evidence="3" key="1">
    <citation type="journal article" date="2007" name="Plant Cell">
        <title>Dothideomycete-plant interactions illuminated by genome sequencing and EST analysis of the wheat pathogen Stagonospora nodorum.</title>
        <authorList>
            <person name="Hane J.K."/>
            <person name="Lowe R.G."/>
            <person name="Solomon P.S."/>
            <person name="Tan K.C."/>
            <person name="Schoch C.L."/>
            <person name="Spatafora J.W."/>
            <person name="Crous P.W."/>
            <person name="Kodira C."/>
            <person name="Birren B.W."/>
            <person name="Galagan J.E."/>
            <person name="Torriani S.F."/>
            <person name="McDonald B.A."/>
            <person name="Oliver R.P."/>
        </authorList>
    </citation>
    <scope>NUCLEOTIDE SEQUENCE [LARGE SCALE GENOMIC DNA]</scope>
    <source>
        <strain evidence="3">SN15 / ATCC MYA-4574 / FGSC 10173</strain>
    </source>
</reference>
<feature type="region of interest" description="Disordered" evidence="1">
    <location>
        <begin position="23"/>
        <end position="42"/>
    </location>
</feature>
<dbReference type="GeneID" id="5981940"/>
<dbReference type="Proteomes" id="UP000001055">
    <property type="component" value="Unassembled WGS sequence"/>
</dbReference>
<sequence>MCCAVSRGEERLRWDFCKTETDHEVKERQAQSGGFPDHDGDERRYRRTKYFRIFPYRMASSVSAAVVAFRDMQTTAAGGHRGSTWPNIALKSEGSMNGNAASIAG</sequence>
<evidence type="ECO:0000256" key="1">
    <source>
        <dbReference type="SAM" id="MobiDB-lite"/>
    </source>
</evidence>
<dbReference type="VEuPathDB" id="FungiDB:JI435_148380"/>
<dbReference type="InParanoid" id="Q0TZZ2"/>